<reference evidence="1" key="1">
    <citation type="journal article" date="2021" name="Microb. Physiol.">
        <title>Proteogenomic Insights into the Physiology of Marine, Sulfate-Reducing, Filamentous Desulfonema limicola and Desulfonema magnum.</title>
        <authorList>
            <person name="Schnaars V."/>
            <person name="Wohlbrand L."/>
            <person name="Scheve S."/>
            <person name="Hinrichs C."/>
            <person name="Reinhardt R."/>
            <person name="Rabus R."/>
        </authorList>
    </citation>
    <scope>NUCLEOTIDE SEQUENCE</scope>
    <source>
        <strain evidence="1">4be13</strain>
    </source>
</reference>
<dbReference type="KEGG" id="dmm:dnm_063980"/>
<dbReference type="AlphaFoldDB" id="A0A975BRF4"/>
<keyword evidence="2" id="KW-1185">Reference proteome</keyword>
<evidence type="ECO:0000313" key="2">
    <source>
        <dbReference type="Proteomes" id="UP000663722"/>
    </source>
</evidence>
<dbReference type="EMBL" id="CP061800">
    <property type="protein sequence ID" value="QTA90337.1"/>
    <property type="molecule type" value="Genomic_DNA"/>
</dbReference>
<accession>A0A975BRF4</accession>
<gene>
    <name evidence="1" type="ORF">dnm_063980</name>
</gene>
<name>A0A975BRF4_9BACT</name>
<organism evidence="1 2">
    <name type="scientific">Desulfonema magnum</name>
    <dbReference type="NCBI Taxonomy" id="45655"/>
    <lineage>
        <taxon>Bacteria</taxon>
        <taxon>Pseudomonadati</taxon>
        <taxon>Thermodesulfobacteriota</taxon>
        <taxon>Desulfobacteria</taxon>
        <taxon>Desulfobacterales</taxon>
        <taxon>Desulfococcaceae</taxon>
        <taxon>Desulfonema</taxon>
    </lineage>
</organism>
<dbReference type="Proteomes" id="UP000663722">
    <property type="component" value="Chromosome"/>
</dbReference>
<protein>
    <submittedName>
        <fullName evidence="1">Uncharacterized protein</fullName>
    </submittedName>
</protein>
<sequence length="56" mass="6556">MLLFFVRAFGRLRERRAASLLKNGRIRHKKRTNKSTKSKMFPGSFQLILTSGSFIR</sequence>
<evidence type="ECO:0000313" key="1">
    <source>
        <dbReference type="EMBL" id="QTA90337.1"/>
    </source>
</evidence>
<proteinExistence type="predicted"/>